<dbReference type="Proteomes" id="UP000887568">
    <property type="component" value="Unplaced"/>
</dbReference>
<dbReference type="Pfam" id="PF08241">
    <property type="entry name" value="Methyltransf_11"/>
    <property type="match status" value="1"/>
</dbReference>
<dbReference type="EnsemblMetazoa" id="XM_038217521.1">
    <property type="protein sequence ID" value="XP_038073449.1"/>
    <property type="gene ID" value="LOC119741678"/>
</dbReference>
<evidence type="ECO:0000313" key="2">
    <source>
        <dbReference type="EnsemblMetazoa" id="XP_038073448.1"/>
    </source>
</evidence>
<proteinExistence type="predicted"/>
<dbReference type="SUPFAM" id="SSF53335">
    <property type="entry name" value="S-adenosyl-L-methionine-dependent methyltransferases"/>
    <property type="match status" value="1"/>
</dbReference>
<dbReference type="InterPro" id="IPR013216">
    <property type="entry name" value="Methyltransf_11"/>
</dbReference>
<name>A0A914BB63_PATMI</name>
<dbReference type="AlphaFoldDB" id="A0A914BB63"/>
<organism evidence="2 3">
    <name type="scientific">Patiria miniata</name>
    <name type="common">Bat star</name>
    <name type="synonym">Asterina miniata</name>
    <dbReference type="NCBI Taxonomy" id="46514"/>
    <lineage>
        <taxon>Eukaryota</taxon>
        <taxon>Metazoa</taxon>
        <taxon>Echinodermata</taxon>
        <taxon>Eleutherozoa</taxon>
        <taxon>Asterozoa</taxon>
        <taxon>Asteroidea</taxon>
        <taxon>Valvatacea</taxon>
        <taxon>Valvatida</taxon>
        <taxon>Asterinidae</taxon>
        <taxon>Patiria</taxon>
    </lineage>
</organism>
<dbReference type="RefSeq" id="XP_038073449.1">
    <property type="nucleotide sequence ID" value="XM_038217521.1"/>
</dbReference>
<dbReference type="OrthoDB" id="506498at2759"/>
<protein>
    <recommendedName>
        <fullName evidence="1">Methyltransferase type 11 domain-containing protein</fullName>
    </recommendedName>
</protein>
<keyword evidence="3" id="KW-1185">Reference proteome</keyword>
<dbReference type="Gene3D" id="3.40.50.150">
    <property type="entry name" value="Vaccinia Virus protein VP39"/>
    <property type="match status" value="1"/>
</dbReference>
<dbReference type="EnsemblMetazoa" id="XM_038217520.1">
    <property type="protein sequence ID" value="XP_038073448.1"/>
    <property type="gene ID" value="LOC119741678"/>
</dbReference>
<accession>A0A914BB63</accession>
<dbReference type="GO" id="GO:0008757">
    <property type="term" value="F:S-adenosylmethionine-dependent methyltransferase activity"/>
    <property type="evidence" value="ECO:0007669"/>
    <property type="project" value="InterPro"/>
</dbReference>
<evidence type="ECO:0000313" key="3">
    <source>
        <dbReference type="Proteomes" id="UP000887568"/>
    </source>
</evidence>
<feature type="domain" description="Methyltransferase type 11" evidence="1">
    <location>
        <begin position="51"/>
        <end position="143"/>
    </location>
</feature>
<dbReference type="InterPro" id="IPR029063">
    <property type="entry name" value="SAM-dependent_MTases_sf"/>
</dbReference>
<evidence type="ECO:0000259" key="1">
    <source>
        <dbReference type="Pfam" id="PF08241"/>
    </source>
</evidence>
<dbReference type="CDD" id="cd02440">
    <property type="entry name" value="AdoMet_MTases"/>
    <property type="match status" value="1"/>
</dbReference>
<reference evidence="2" key="1">
    <citation type="submission" date="2022-11" db="UniProtKB">
        <authorList>
            <consortium name="EnsemblMetazoa"/>
        </authorList>
    </citation>
    <scope>IDENTIFICATION</scope>
</reference>
<dbReference type="GeneID" id="119741678"/>
<sequence>MDRVTKTKLAFVVSLHVKHSKEGVRSITHRLAMEHFDKLNCSPDDHVLYVGYGDEAVILATRANSVVVIDLDPTLLEIGKSDRPADNVEYLQDDLGEGSPHLANWGESFSQVVSIVRVMFYPNVPLVLRNMVGCLKPGGQLLCVIPNNDFNFFGGAAKVIEDHPEWGQRVKKSNVTLWNHTEEQAEEFFQGICDWSELSCKTQRIDFGLAEKKAKLVLLDALDEVNQVGSSHQEECLKTLWQWALNEYGCTEDGCLKKPSEFMVIYGVKRT</sequence>
<dbReference type="RefSeq" id="XP_038073448.1">
    <property type="nucleotide sequence ID" value="XM_038217520.1"/>
</dbReference>